<proteinExistence type="predicted"/>
<evidence type="ECO:0000256" key="2">
    <source>
        <dbReference type="SAM" id="MobiDB-lite"/>
    </source>
</evidence>
<evidence type="ECO:0000256" key="1">
    <source>
        <dbReference type="SAM" id="Coils"/>
    </source>
</evidence>
<dbReference type="OrthoDB" id="10569965at2759"/>
<feature type="region of interest" description="Disordered" evidence="2">
    <location>
        <begin position="175"/>
        <end position="228"/>
    </location>
</feature>
<feature type="compositionally biased region" description="Basic and acidic residues" evidence="2">
    <location>
        <begin position="87"/>
        <end position="103"/>
    </location>
</feature>
<organism evidence="3 4">
    <name type="scientific">Heterodermia speciosa</name>
    <dbReference type="NCBI Taxonomy" id="116794"/>
    <lineage>
        <taxon>Eukaryota</taxon>
        <taxon>Fungi</taxon>
        <taxon>Dikarya</taxon>
        <taxon>Ascomycota</taxon>
        <taxon>Pezizomycotina</taxon>
        <taxon>Lecanoromycetes</taxon>
        <taxon>OSLEUM clade</taxon>
        <taxon>Lecanoromycetidae</taxon>
        <taxon>Caliciales</taxon>
        <taxon>Physciaceae</taxon>
        <taxon>Heterodermia</taxon>
    </lineage>
</organism>
<accession>A0A8H3PHE8</accession>
<evidence type="ECO:0000313" key="4">
    <source>
        <dbReference type="Proteomes" id="UP000664521"/>
    </source>
</evidence>
<sequence>MSLDGLEAKLLGSIGRSLNLGVALEQSLIQDLYTEIIAKKDELGGLQYEYDQAEEDYDAAEAVLVEQEDIENGKLDHYDVASQSSHVESEDPAGDHVHPHFDDFENLNRQQSKQRPPSSQNFNGYRKALGKDESNQNSKNEEIPRPKVEAEDRVENKNSDYDLLEATFKMRVTTTPVGQTEHNVSPGVTSPKSKQVDGEVSIRSRSRRWESMSQPGSIRHDDSAPRERQYLDSGRKIWSDSGVTTRRKGLIRRRSRVIWWLFNTFGSSGTDYLERTRDKQQLSSSKHLDDETWARRVFDYWTRRQIPAAVAVTPNATGSTEVRGATHVEDQSLGGSYLLLPSGPNQLRHSVENIDRLFADTRSSPRTLYQQRDLADELSSLLTPARSL</sequence>
<name>A0A8H3PHE8_9LECA</name>
<feature type="compositionally biased region" description="Basic and acidic residues" evidence="2">
    <location>
        <begin position="129"/>
        <end position="158"/>
    </location>
</feature>
<feature type="compositionally biased region" description="Low complexity" evidence="2">
    <location>
        <begin position="109"/>
        <end position="120"/>
    </location>
</feature>
<feature type="compositionally biased region" description="Basic and acidic residues" evidence="2">
    <location>
        <begin position="194"/>
        <end position="210"/>
    </location>
</feature>
<keyword evidence="1" id="KW-0175">Coiled coil</keyword>
<comment type="caution">
    <text evidence="3">The sequence shown here is derived from an EMBL/GenBank/DDBJ whole genome shotgun (WGS) entry which is preliminary data.</text>
</comment>
<keyword evidence="4" id="KW-1185">Reference proteome</keyword>
<reference evidence="3" key="1">
    <citation type="submission" date="2021-03" db="EMBL/GenBank/DDBJ databases">
        <authorList>
            <person name="Tagirdzhanova G."/>
        </authorList>
    </citation>
    <scope>NUCLEOTIDE SEQUENCE</scope>
</reference>
<feature type="coiled-coil region" evidence="1">
    <location>
        <begin position="43"/>
        <end position="70"/>
    </location>
</feature>
<dbReference type="AlphaFoldDB" id="A0A8H3PHE8"/>
<feature type="region of interest" description="Disordered" evidence="2">
    <location>
        <begin position="82"/>
        <end position="158"/>
    </location>
</feature>
<feature type="compositionally biased region" description="Basic and acidic residues" evidence="2">
    <location>
        <begin position="218"/>
        <end position="228"/>
    </location>
</feature>
<gene>
    <name evidence="3" type="ORF">HETSPECPRED_002669</name>
</gene>
<dbReference type="EMBL" id="CAJPDS010000167">
    <property type="protein sequence ID" value="CAF9940892.1"/>
    <property type="molecule type" value="Genomic_DNA"/>
</dbReference>
<feature type="compositionally biased region" description="Polar residues" evidence="2">
    <location>
        <begin position="175"/>
        <end position="193"/>
    </location>
</feature>
<evidence type="ECO:0000313" key="3">
    <source>
        <dbReference type="EMBL" id="CAF9940892.1"/>
    </source>
</evidence>
<dbReference type="Proteomes" id="UP000664521">
    <property type="component" value="Unassembled WGS sequence"/>
</dbReference>
<protein>
    <submittedName>
        <fullName evidence="3">Uncharacterized protein</fullName>
    </submittedName>
</protein>